<dbReference type="PANTHER" id="PTHR12242:SF1">
    <property type="entry name" value="MYND-TYPE DOMAIN-CONTAINING PROTEIN"/>
    <property type="match status" value="1"/>
</dbReference>
<keyword evidence="1" id="KW-0472">Membrane</keyword>
<feature type="transmembrane region" description="Helical" evidence="1">
    <location>
        <begin position="201"/>
        <end position="221"/>
    </location>
</feature>
<accession>A0A8H4RCQ1</accession>
<dbReference type="EMBL" id="JAAMPI010001142">
    <property type="protein sequence ID" value="KAF4626493.1"/>
    <property type="molecule type" value="Genomic_DNA"/>
</dbReference>
<feature type="transmembrane region" description="Helical" evidence="1">
    <location>
        <begin position="37"/>
        <end position="57"/>
    </location>
</feature>
<dbReference type="AlphaFoldDB" id="A0A8H4RCQ1"/>
<reference evidence="2 3" key="1">
    <citation type="submission" date="2020-03" db="EMBL/GenBank/DDBJ databases">
        <title>Draft Genome Sequence of Cudoniella acicularis.</title>
        <authorList>
            <person name="Buettner E."/>
            <person name="Kellner H."/>
        </authorList>
    </citation>
    <scope>NUCLEOTIDE SEQUENCE [LARGE SCALE GENOMIC DNA]</scope>
    <source>
        <strain evidence="2 3">DSM 108380</strain>
    </source>
</reference>
<keyword evidence="1" id="KW-0812">Transmembrane</keyword>
<comment type="caution">
    <text evidence="2">The sequence shown here is derived from an EMBL/GenBank/DDBJ whole genome shotgun (WGS) entry which is preliminary data.</text>
</comment>
<feature type="transmembrane region" description="Helical" evidence="1">
    <location>
        <begin position="77"/>
        <end position="97"/>
    </location>
</feature>
<name>A0A8H4RCQ1_9HELO</name>
<feature type="transmembrane region" description="Helical" evidence="1">
    <location>
        <begin position="241"/>
        <end position="265"/>
    </location>
</feature>
<proteinExistence type="predicted"/>
<sequence>MSSSTALLPKDRKNQDHPVFLRVCHSPWAGIGQKSLVGLRFLIALYLLISFSLIIYFEIDRNEHGWLTIFEFSNITFFIQVIYHWIVFIWTFMHLHYPHHGNRSESTSTLVQRFFSPPRQSTNNRECFSIFYYAASSLPHVATLIHWIVLIPNKKTTIPADQIFGHGWFQVFFVFNKFCINSIIALVEIFFFSSIKRPETIWTHIFGITFLSLLYVAWAYLGDYFTGKFAYYFLDNTRVGWDNAAASIIAFVVSGDVLFVVVFALTGIREILTKNSENKSRGYTTLPQ</sequence>
<dbReference type="OrthoDB" id="5293596at2759"/>
<evidence type="ECO:0000256" key="1">
    <source>
        <dbReference type="SAM" id="Phobius"/>
    </source>
</evidence>
<organism evidence="2 3">
    <name type="scientific">Cudoniella acicularis</name>
    <dbReference type="NCBI Taxonomy" id="354080"/>
    <lineage>
        <taxon>Eukaryota</taxon>
        <taxon>Fungi</taxon>
        <taxon>Dikarya</taxon>
        <taxon>Ascomycota</taxon>
        <taxon>Pezizomycotina</taxon>
        <taxon>Leotiomycetes</taxon>
        <taxon>Helotiales</taxon>
        <taxon>Tricladiaceae</taxon>
        <taxon>Cudoniella</taxon>
    </lineage>
</organism>
<protein>
    <submittedName>
        <fullName evidence="2">Uncharacterized protein</fullName>
    </submittedName>
</protein>
<keyword evidence="1" id="KW-1133">Transmembrane helix</keyword>
<dbReference type="GO" id="GO:0016020">
    <property type="term" value="C:membrane"/>
    <property type="evidence" value="ECO:0007669"/>
    <property type="project" value="TreeGrafter"/>
</dbReference>
<feature type="transmembrane region" description="Helical" evidence="1">
    <location>
        <begin position="130"/>
        <end position="149"/>
    </location>
</feature>
<dbReference type="Proteomes" id="UP000566819">
    <property type="component" value="Unassembled WGS sequence"/>
</dbReference>
<gene>
    <name evidence="2" type="ORF">G7Y89_g11665</name>
</gene>
<feature type="transmembrane region" description="Helical" evidence="1">
    <location>
        <begin position="169"/>
        <end position="192"/>
    </location>
</feature>
<keyword evidence="3" id="KW-1185">Reference proteome</keyword>
<dbReference type="PANTHER" id="PTHR12242">
    <property type="entry name" value="OS02G0130600 PROTEIN-RELATED"/>
    <property type="match status" value="1"/>
</dbReference>
<evidence type="ECO:0000313" key="3">
    <source>
        <dbReference type="Proteomes" id="UP000566819"/>
    </source>
</evidence>
<evidence type="ECO:0000313" key="2">
    <source>
        <dbReference type="EMBL" id="KAF4626493.1"/>
    </source>
</evidence>